<dbReference type="EMBL" id="CP047265">
    <property type="protein sequence ID" value="QHF04334.1"/>
    <property type="molecule type" value="Genomic_DNA"/>
</dbReference>
<keyword evidence="2" id="KW-1185">Reference proteome</keyword>
<dbReference type="Proteomes" id="UP000464644">
    <property type="component" value="Chromosome"/>
</dbReference>
<evidence type="ECO:0000313" key="2">
    <source>
        <dbReference type="Proteomes" id="UP000464644"/>
    </source>
</evidence>
<protein>
    <submittedName>
        <fullName evidence="1">Uncharacterized protein</fullName>
    </submittedName>
</protein>
<proteinExistence type="predicted"/>
<organism evidence="1 2">
    <name type="scientific">Pseudomonas asturiensis</name>
    <dbReference type="NCBI Taxonomy" id="1190415"/>
    <lineage>
        <taxon>Bacteria</taxon>
        <taxon>Pseudomonadati</taxon>
        <taxon>Pseudomonadota</taxon>
        <taxon>Gammaproteobacteria</taxon>
        <taxon>Pseudomonadales</taxon>
        <taxon>Pseudomonadaceae</taxon>
        <taxon>Pseudomonas</taxon>
    </lineage>
</organism>
<accession>A0ABX6HGB4</accession>
<evidence type="ECO:0000313" key="1">
    <source>
        <dbReference type="EMBL" id="QHF04334.1"/>
    </source>
</evidence>
<reference evidence="1 2" key="1">
    <citation type="journal article" date="2014" name="Genome Announc.">
        <title>Draft Genome Sequences of a Phylogenetically Diverse Suite of Pseudomonas syringae Strains from Multiple Source Populations.</title>
        <authorList>
            <person name="Baltrus D.A."/>
            <person name="Yourstone S."/>
            <person name="Lind A."/>
            <person name="Guilbaud C."/>
            <person name="Sands D.C."/>
            <person name="Jones C.D."/>
            <person name="Morris C.E."/>
            <person name="Dangl J.L."/>
        </authorList>
    </citation>
    <scope>NUCLEOTIDE SEQUENCE [LARGE SCALE GENOMIC DNA]</scope>
    <source>
        <strain evidence="1 2">CC1524</strain>
    </source>
</reference>
<sequence>MNTHSDNVDFRVQKMILAATDLATAFIGTTEACPIDECLPALADHNDYQIYDLRQPGQAVLHIGMVSSQYRIARLETEIRAIRLSLTKGSQLPDLSSLNLFPSEKALFATFEPDLQQVVATGKMPKLRSFQQRLHSAWIRSLIADDGRALGFIQSFPKAK</sequence>
<name>A0ABX6HGB4_9PSED</name>
<dbReference type="RefSeq" id="WP_024688440.1">
    <property type="nucleotide sequence ID" value="NZ_CP047265.1"/>
</dbReference>
<gene>
    <name evidence="1" type="ORF">N015_18740</name>
</gene>